<dbReference type="Pfam" id="PF13873">
    <property type="entry name" value="Myb_DNA-bind_5"/>
    <property type="match status" value="1"/>
</dbReference>
<reference evidence="7" key="1">
    <citation type="submission" date="2022-01" db="EMBL/GenBank/DDBJ databases">
        <authorList>
            <person name="King R."/>
        </authorList>
    </citation>
    <scope>NUCLEOTIDE SEQUENCE</scope>
</reference>
<evidence type="ECO:0000259" key="6">
    <source>
        <dbReference type="Pfam" id="PF13873"/>
    </source>
</evidence>
<evidence type="ECO:0000256" key="5">
    <source>
        <dbReference type="ARBA" id="ARBA00025466"/>
    </source>
</evidence>
<dbReference type="PANTHER" id="PTHR23098:SF16">
    <property type="entry name" value="REGULATORY PROTEIN ZESTE"/>
    <property type="match status" value="1"/>
</dbReference>
<evidence type="ECO:0000256" key="1">
    <source>
        <dbReference type="ARBA" id="ARBA00011764"/>
    </source>
</evidence>
<comment type="function">
    <text evidence="5">Involved in transvection phenomena (= synapsis-dependent gene expression), where the synaptic pairing of chromosomes carrying genes with which zeste interacts influences the expression of these genes. Zeste binds to DNA and stimulates transcription from a nearby promoter.</text>
</comment>
<protein>
    <recommendedName>
        <fullName evidence="2">Regulatory protein zeste</fullName>
    </recommendedName>
</protein>
<dbReference type="EMBL" id="OV651820">
    <property type="protein sequence ID" value="CAH1114764.1"/>
    <property type="molecule type" value="Genomic_DNA"/>
</dbReference>
<keyword evidence="8" id="KW-1185">Reference proteome</keyword>
<dbReference type="GO" id="GO:0005634">
    <property type="term" value="C:nucleus"/>
    <property type="evidence" value="ECO:0007669"/>
    <property type="project" value="TreeGrafter"/>
</dbReference>
<dbReference type="AlphaFoldDB" id="A0A9P0DAD1"/>
<keyword evidence="4" id="KW-0804">Transcription</keyword>
<dbReference type="PANTHER" id="PTHR23098">
    <property type="entry name" value="AGAP001331-PA-RELATED"/>
    <property type="match status" value="1"/>
</dbReference>
<feature type="domain" description="Myb/SANT-like DNA-binding" evidence="6">
    <location>
        <begin position="9"/>
        <end position="84"/>
    </location>
</feature>
<dbReference type="OrthoDB" id="7543230at2759"/>
<evidence type="ECO:0000256" key="3">
    <source>
        <dbReference type="ARBA" id="ARBA00023015"/>
    </source>
</evidence>
<comment type="subunit">
    <text evidence="1">Self-associates forming complexes of several hundred monomers.</text>
</comment>
<gene>
    <name evidence="7" type="ORF">PSYICH_LOCUS14621</name>
</gene>
<evidence type="ECO:0000256" key="4">
    <source>
        <dbReference type="ARBA" id="ARBA00023163"/>
    </source>
</evidence>
<evidence type="ECO:0000313" key="8">
    <source>
        <dbReference type="Proteomes" id="UP001153636"/>
    </source>
</evidence>
<keyword evidence="3" id="KW-0805">Transcription regulation</keyword>
<dbReference type="InterPro" id="IPR028002">
    <property type="entry name" value="Myb_DNA-bind_5"/>
</dbReference>
<evidence type="ECO:0000313" key="7">
    <source>
        <dbReference type="EMBL" id="CAH1114764.1"/>
    </source>
</evidence>
<accession>A0A9P0DAD1</accession>
<evidence type="ECO:0000256" key="2">
    <source>
        <dbReference type="ARBA" id="ARBA00016807"/>
    </source>
</evidence>
<proteinExistence type="predicted"/>
<dbReference type="Proteomes" id="UP001153636">
    <property type="component" value="Chromosome 8"/>
</dbReference>
<organism evidence="7 8">
    <name type="scientific">Psylliodes chrysocephalus</name>
    <dbReference type="NCBI Taxonomy" id="3402493"/>
    <lineage>
        <taxon>Eukaryota</taxon>
        <taxon>Metazoa</taxon>
        <taxon>Ecdysozoa</taxon>
        <taxon>Arthropoda</taxon>
        <taxon>Hexapoda</taxon>
        <taxon>Insecta</taxon>
        <taxon>Pterygota</taxon>
        <taxon>Neoptera</taxon>
        <taxon>Endopterygota</taxon>
        <taxon>Coleoptera</taxon>
        <taxon>Polyphaga</taxon>
        <taxon>Cucujiformia</taxon>
        <taxon>Chrysomeloidea</taxon>
        <taxon>Chrysomelidae</taxon>
        <taxon>Galerucinae</taxon>
        <taxon>Alticini</taxon>
        <taxon>Psylliodes</taxon>
    </lineage>
</organism>
<name>A0A9P0DAD1_9CUCU</name>
<sequence length="252" mass="28831">MEGVKRTLKKQISSAQKVILIEFVEEHPELVSNKHTNQFTSANAQRLWQEVCVKLNSTPGAEKTWQEWRKTWRDLKSRTKQKISEIKKEINKTGGGPNTADVIEEIDEKVLGIMGGDIVIDGLFSIPELGLPVNDTNKLVDHLYCNMDEEDIGINEEIEREEEATPVKKKCNIRVRPPLNILRNTASNRSTKEMAANKAAVDLVKVTQETNTIKENYYNKKLQIMEESLEIQKKRLKILERIAVGVELLLRK</sequence>